<keyword evidence="5" id="KW-1185">Reference proteome</keyword>
<feature type="transmembrane region" description="Helical" evidence="2">
    <location>
        <begin position="300"/>
        <end position="322"/>
    </location>
</feature>
<name>A0A4S2MQV8_9PEZI</name>
<feature type="region of interest" description="Disordered" evidence="1">
    <location>
        <begin position="330"/>
        <end position="399"/>
    </location>
</feature>
<feature type="region of interest" description="Disordered" evidence="1">
    <location>
        <begin position="648"/>
        <end position="747"/>
    </location>
</feature>
<feature type="compositionally biased region" description="Polar residues" evidence="1">
    <location>
        <begin position="443"/>
        <end position="457"/>
    </location>
</feature>
<feature type="signal peptide" evidence="3">
    <location>
        <begin position="1"/>
        <end position="18"/>
    </location>
</feature>
<dbReference type="InParanoid" id="A0A4S2MQV8"/>
<feature type="region of interest" description="Disordered" evidence="1">
    <location>
        <begin position="505"/>
        <end position="525"/>
    </location>
</feature>
<evidence type="ECO:0000256" key="3">
    <source>
        <dbReference type="SAM" id="SignalP"/>
    </source>
</evidence>
<feature type="region of interest" description="Disordered" evidence="1">
    <location>
        <begin position="156"/>
        <end position="176"/>
    </location>
</feature>
<feature type="chain" id="PRO_5020974392" description="Mid2 domain-containing protein" evidence="3">
    <location>
        <begin position="19"/>
        <end position="832"/>
    </location>
</feature>
<keyword evidence="2" id="KW-0472">Membrane</keyword>
<organism evidence="4 5">
    <name type="scientific">Ascodesmis nigricans</name>
    <dbReference type="NCBI Taxonomy" id="341454"/>
    <lineage>
        <taxon>Eukaryota</taxon>
        <taxon>Fungi</taxon>
        <taxon>Dikarya</taxon>
        <taxon>Ascomycota</taxon>
        <taxon>Pezizomycotina</taxon>
        <taxon>Pezizomycetes</taxon>
        <taxon>Pezizales</taxon>
        <taxon>Ascodesmidaceae</taxon>
        <taxon>Ascodesmis</taxon>
    </lineage>
</organism>
<feature type="compositionally biased region" description="Pro residues" evidence="1">
    <location>
        <begin position="471"/>
        <end position="485"/>
    </location>
</feature>
<keyword evidence="3" id="KW-0732">Signal</keyword>
<dbReference type="EMBL" id="ML220166">
    <property type="protein sequence ID" value="TGZ76807.1"/>
    <property type="molecule type" value="Genomic_DNA"/>
</dbReference>
<protein>
    <recommendedName>
        <fullName evidence="6">Mid2 domain-containing protein</fullName>
    </recommendedName>
</protein>
<keyword evidence="2" id="KW-1133">Transmembrane helix</keyword>
<keyword evidence="2" id="KW-0812">Transmembrane</keyword>
<evidence type="ECO:0000256" key="1">
    <source>
        <dbReference type="SAM" id="MobiDB-lite"/>
    </source>
</evidence>
<evidence type="ECO:0000313" key="5">
    <source>
        <dbReference type="Proteomes" id="UP000298138"/>
    </source>
</evidence>
<feature type="region of interest" description="Disordered" evidence="1">
    <location>
        <begin position="535"/>
        <end position="554"/>
    </location>
</feature>
<feature type="region of interest" description="Disordered" evidence="1">
    <location>
        <begin position="438"/>
        <end position="488"/>
    </location>
</feature>
<evidence type="ECO:0000256" key="2">
    <source>
        <dbReference type="SAM" id="Phobius"/>
    </source>
</evidence>
<feature type="compositionally biased region" description="Low complexity" evidence="1">
    <location>
        <begin position="505"/>
        <end position="516"/>
    </location>
</feature>
<feature type="compositionally biased region" description="Basic residues" evidence="1">
    <location>
        <begin position="358"/>
        <end position="381"/>
    </location>
</feature>
<feature type="compositionally biased region" description="Low complexity" evidence="1">
    <location>
        <begin position="699"/>
        <end position="713"/>
    </location>
</feature>
<dbReference type="Proteomes" id="UP000298138">
    <property type="component" value="Unassembled WGS sequence"/>
</dbReference>
<accession>A0A4S2MQV8</accession>
<feature type="compositionally biased region" description="Basic and acidic residues" evidence="1">
    <location>
        <begin position="545"/>
        <end position="554"/>
    </location>
</feature>
<reference evidence="4 5" key="1">
    <citation type="submission" date="2019-04" db="EMBL/GenBank/DDBJ databases">
        <title>Comparative genomics and transcriptomics to analyze fruiting body development in filamentous ascomycetes.</title>
        <authorList>
            <consortium name="DOE Joint Genome Institute"/>
            <person name="Lutkenhaus R."/>
            <person name="Traeger S."/>
            <person name="Breuer J."/>
            <person name="Kuo A."/>
            <person name="Lipzen A."/>
            <person name="Pangilinan J."/>
            <person name="Dilworth D."/>
            <person name="Sandor L."/>
            <person name="Poggeler S."/>
            <person name="Barry K."/>
            <person name="Grigoriev I.V."/>
            <person name="Nowrousian M."/>
        </authorList>
    </citation>
    <scope>NUCLEOTIDE SEQUENCE [LARGE SCALE GENOMIC DNA]</scope>
    <source>
        <strain evidence="4 5">CBS 389.68</strain>
    </source>
</reference>
<evidence type="ECO:0008006" key="6">
    <source>
        <dbReference type="Google" id="ProtNLM"/>
    </source>
</evidence>
<sequence>MLALLALSLFLCTELALAHPHPLDGPTRHQDPINLHRPVITHEPRRASQDLGDYNLKGSSTLDVLRQHWKKVLEQEKNSQPWGWKTSVDEEDRRPGLMDVVEEDGVMIPIQRFMDDQQALPTRTDRYPTTYKRVVPPPKDESLPWILTIGTIPNSFPTGVPPAPKPTKIEKRDVSGNQRESIYEQEFEVQWGLNELPPILKEASSASVYPPMRTVTVDPTIWYPLRSNSIEQTPNYEDGINDCQSQPAESAVNPNTNGNIACIVASGAAFNSGLLSPTAVVTAVPGRIISVWSNDVLRRVAVLIPLVLGICLALAIFIFLCLKGHRVSKTRKTDTEDAESDTSSSGESSDEPSDREKKCSRHHHTRSRHGSSRHHSHHHRYPAAFDGQDDGTPSYNMTVPDIWDRSEHLEAQNNPHQNNPKINMKKYLPVGIRKWFSRGGSAQPPNAFSEDFSTPMPNQIEEPCSDSQGSNPPPTDSLSPPPRQLPRPWNTTYVLREAANRLSMLSGSGSYGSRSLGPPPKRSRPQLSALRDVTHLASGNAFTDGKTDDRESLRSRRKGLRDRWLNELPHRHNVIEHGEQFDDVDIGNHPNLNPFAGNHLPALGTMALAPSVTSRNEPSRKPSGRLRAQDMGDISSKLPFKEPISGCSPRHLPTIEHVGPNHHSATGTIISNPVKERDDDNSGRSSTNGFHRSVEDLDNTSSGNNTTVSGSTVKDQSSVTNMPGTFPRKSSEQVPRPKISHRRSSSAHGVVNIFGAQKAQNELNGSHGEVIPRPANLDSGAYSPNGTRTDKKVRYSGFQHHDAIPEHPWTAEARRSHSSLAISDAREEVQAF</sequence>
<feature type="region of interest" description="Disordered" evidence="1">
    <location>
        <begin position="610"/>
        <end position="632"/>
    </location>
</feature>
<gene>
    <name evidence="4" type="ORF">EX30DRAFT_367159</name>
</gene>
<feature type="compositionally biased region" description="Polar residues" evidence="1">
    <location>
        <begin position="714"/>
        <end position="723"/>
    </location>
</feature>
<evidence type="ECO:0000313" key="4">
    <source>
        <dbReference type="EMBL" id="TGZ76807.1"/>
    </source>
</evidence>
<dbReference type="AlphaFoldDB" id="A0A4S2MQV8"/>
<proteinExistence type="predicted"/>